<name>A0A1V6NZ50_PENDC</name>
<accession>A0A1V6NZ50</accession>
<proteinExistence type="predicted"/>
<evidence type="ECO:0000313" key="2">
    <source>
        <dbReference type="Proteomes" id="UP000191522"/>
    </source>
</evidence>
<dbReference type="EMBL" id="MDYL01000028">
    <property type="protein sequence ID" value="OQD69949.1"/>
    <property type="molecule type" value="Genomic_DNA"/>
</dbReference>
<comment type="caution">
    <text evidence="1">The sequence shown here is derived from an EMBL/GenBank/DDBJ whole genome shotgun (WGS) entry which is preliminary data.</text>
</comment>
<gene>
    <name evidence="1" type="ORF">PENDEC_c028G03197</name>
</gene>
<dbReference type="Proteomes" id="UP000191522">
    <property type="component" value="Unassembled WGS sequence"/>
</dbReference>
<organism evidence="1 2">
    <name type="scientific">Penicillium decumbens</name>
    <dbReference type="NCBI Taxonomy" id="69771"/>
    <lineage>
        <taxon>Eukaryota</taxon>
        <taxon>Fungi</taxon>
        <taxon>Dikarya</taxon>
        <taxon>Ascomycota</taxon>
        <taxon>Pezizomycotina</taxon>
        <taxon>Eurotiomycetes</taxon>
        <taxon>Eurotiomycetidae</taxon>
        <taxon>Eurotiales</taxon>
        <taxon>Aspergillaceae</taxon>
        <taxon>Penicillium</taxon>
    </lineage>
</organism>
<protein>
    <submittedName>
        <fullName evidence="1">Uncharacterized protein</fullName>
    </submittedName>
</protein>
<dbReference type="AlphaFoldDB" id="A0A1V6NZ50"/>
<keyword evidence="2" id="KW-1185">Reference proteome</keyword>
<dbReference type="OrthoDB" id="329835at2759"/>
<evidence type="ECO:0000313" key="1">
    <source>
        <dbReference type="EMBL" id="OQD69949.1"/>
    </source>
</evidence>
<sequence>MCHGLFMGGLLGWWVGENDGRHWGPSITLEESDRTLQETGFSGIETNSPMRDPVGVRGSIVVSRAQNDLVSQLSRPLSSNSSMEAILLLVIGGSNPSVMPSRDQLYLKLRSQFADVIQLDQLVNLTPLPESYHVLSLTECDANSFEDMEETSFLNLKAVIGSAASVLWLLQGRRSNNPYAKTTLVYLEVPGTLLQVLDIDHVDMNDCPIIAKSMC</sequence>
<reference evidence="2" key="1">
    <citation type="journal article" date="2017" name="Nat. Microbiol.">
        <title>Global analysis of biosynthetic gene clusters reveals vast potential of secondary metabolite production in Penicillium species.</title>
        <authorList>
            <person name="Nielsen J.C."/>
            <person name="Grijseels S."/>
            <person name="Prigent S."/>
            <person name="Ji B."/>
            <person name="Dainat J."/>
            <person name="Nielsen K.F."/>
            <person name="Frisvad J.C."/>
            <person name="Workman M."/>
            <person name="Nielsen J."/>
        </authorList>
    </citation>
    <scope>NUCLEOTIDE SEQUENCE [LARGE SCALE GENOMIC DNA]</scope>
    <source>
        <strain evidence="2">IBT 11843</strain>
    </source>
</reference>
<dbReference type="STRING" id="69771.A0A1V6NZ50"/>